<evidence type="ECO:0008006" key="3">
    <source>
        <dbReference type="Google" id="ProtNLM"/>
    </source>
</evidence>
<proteinExistence type="predicted"/>
<dbReference type="RefSeq" id="WP_167490761.1">
    <property type="nucleotide sequence ID" value="NZ_CP046173.1"/>
</dbReference>
<protein>
    <recommendedName>
        <fullName evidence="3">Abi-like protein</fullName>
    </recommendedName>
</protein>
<accession>A0A6G9ZEK0</accession>
<dbReference type="Proteomes" id="UP000500953">
    <property type="component" value="Chromosome"/>
</dbReference>
<gene>
    <name evidence="1" type="ORF">F6W96_38980</name>
</gene>
<dbReference type="AlphaFoldDB" id="A0A6G9ZEK0"/>
<evidence type="ECO:0000313" key="1">
    <source>
        <dbReference type="EMBL" id="QIS23423.1"/>
    </source>
</evidence>
<reference evidence="1 2" key="1">
    <citation type="journal article" date="2019" name="ACS Chem. Biol.">
        <title>Identification and Mobilization of a Cryptic Antibiotic Biosynthesis Gene Locus from a Human-Pathogenic Nocardia Isolate.</title>
        <authorList>
            <person name="Herisse M."/>
            <person name="Ishida K."/>
            <person name="Porter J.L."/>
            <person name="Howden B."/>
            <person name="Hertweck C."/>
            <person name="Stinear T.P."/>
            <person name="Pidot S.J."/>
        </authorList>
    </citation>
    <scope>NUCLEOTIDE SEQUENCE [LARGE SCALE GENOMIC DNA]</scope>
    <source>
        <strain evidence="1 2">AUSMDU00012715</strain>
    </source>
</reference>
<name>A0A6G9ZEK0_9NOCA</name>
<evidence type="ECO:0000313" key="2">
    <source>
        <dbReference type="Proteomes" id="UP000500953"/>
    </source>
</evidence>
<sequence>MTTYDRAAGGDHELALELYRWNAQLASALVAPLQVCEVVLRNAVSDAIECAYADPRWPWSTGFLRSLPSPAKGYNPTRDLYAARSAQPSTGKVIAELKFVFWQQMFTRRHDNRIWNAQLFQVLPNLDPSRQVRAQRQAIANSIETIRQLRNRVAHHEPVFRRNLADELAIILQLIHYRCEHTATWVRSVESVTDVLAARPIP</sequence>
<dbReference type="EMBL" id="CP046173">
    <property type="protein sequence ID" value="QIS23423.1"/>
    <property type="molecule type" value="Genomic_DNA"/>
</dbReference>
<organism evidence="1 2">
    <name type="scientific">Nocardia terpenica</name>
    <dbReference type="NCBI Taxonomy" id="455432"/>
    <lineage>
        <taxon>Bacteria</taxon>
        <taxon>Bacillati</taxon>
        <taxon>Actinomycetota</taxon>
        <taxon>Actinomycetes</taxon>
        <taxon>Mycobacteriales</taxon>
        <taxon>Nocardiaceae</taxon>
        <taxon>Nocardia</taxon>
    </lineage>
</organism>